<accession>A0A2P2JJD7</accession>
<evidence type="ECO:0000313" key="1">
    <source>
        <dbReference type="EMBL" id="MBW93571.1"/>
    </source>
</evidence>
<protein>
    <submittedName>
        <fullName evidence="1">Uncharacterized protein</fullName>
    </submittedName>
</protein>
<dbReference type="AlphaFoldDB" id="A0A2P2JJD7"/>
<name>A0A2P2JJD7_RHIMU</name>
<proteinExistence type="predicted"/>
<reference evidence="1" key="1">
    <citation type="submission" date="2018-02" db="EMBL/GenBank/DDBJ databases">
        <title>Rhizophora mucronata_Transcriptome.</title>
        <authorList>
            <person name="Meera S.P."/>
            <person name="Sreeshan A."/>
            <person name="Augustine A."/>
        </authorList>
    </citation>
    <scope>NUCLEOTIDE SEQUENCE</scope>
    <source>
        <tissue evidence="1">Leaf</tissue>
    </source>
</reference>
<sequence>MCFYCSFVNLHLSISLVHHFYSKDLVYFNPVAAFSGMVFGSYCEFGKRGSLCERSFG</sequence>
<organism evidence="1">
    <name type="scientific">Rhizophora mucronata</name>
    <name type="common">Asiatic mangrove</name>
    <dbReference type="NCBI Taxonomy" id="61149"/>
    <lineage>
        <taxon>Eukaryota</taxon>
        <taxon>Viridiplantae</taxon>
        <taxon>Streptophyta</taxon>
        <taxon>Embryophyta</taxon>
        <taxon>Tracheophyta</taxon>
        <taxon>Spermatophyta</taxon>
        <taxon>Magnoliopsida</taxon>
        <taxon>eudicotyledons</taxon>
        <taxon>Gunneridae</taxon>
        <taxon>Pentapetalae</taxon>
        <taxon>rosids</taxon>
        <taxon>fabids</taxon>
        <taxon>Malpighiales</taxon>
        <taxon>Rhizophoraceae</taxon>
        <taxon>Rhizophora</taxon>
    </lineage>
</organism>
<dbReference type="EMBL" id="GGEC01013088">
    <property type="protein sequence ID" value="MBW93571.1"/>
    <property type="molecule type" value="Transcribed_RNA"/>
</dbReference>